<gene>
    <name evidence="1" type="ORF">BDR25DRAFT_391980</name>
</gene>
<organism evidence="1 2">
    <name type="scientific">Lindgomyces ingoldianus</name>
    <dbReference type="NCBI Taxonomy" id="673940"/>
    <lineage>
        <taxon>Eukaryota</taxon>
        <taxon>Fungi</taxon>
        <taxon>Dikarya</taxon>
        <taxon>Ascomycota</taxon>
        <taxon>Pezizomycotina</taxon>
        <taxon>Dothideomycetes</taxon>
        <taxon>Pleosporomycetidae</taxon>
        <taxon>Pleosporales</taxon>
        <taxon>Lindgomycetaceae</taxon>
        <taxon>Lindgomyces</taxon>
    </lineage>
</organism>
<evidence type="ECO:0000313" key="2">
    <source>
        <dbReference type="Proteomes" id="UP000799755"/>
    </source>
</evidence>
<proteinExistence type="predicted"/>
<reference evidence="1" key="1">
    <citation type="journal article" date="2020" name="Stud. Mycol.">
        <title>101 Dothideomycetes genomes: a test case for predicting lifestyles and emergence of pathogens.</title>
        <authorList>
            <person name="Haridas S."/>
            <person name="Albert R."/>
            <person name="Binder M."/>
            <person name="Bloem J."/>
            <person name="Labutti K."/>
            <person name="Salamov A."/>
            <person name="Andreopoulos B."/>
            <person name="Baker S."/>
            <person name="Barry K."/>
            <person name="Bills G."/>
            <person name="Bluhm B."/>
            <person name="Cannon C."/>
            <person name="Castanera R."/>
            <person name="Culley D."/>
            <person name="Daum C."/>
            <person name="Ezra D."/>
            <person name="Gonzalez J."/>
            <person name="Henrissat B."/>
            <person name="Kuo A."/>
            <person name="Liang C."/>
            <person name="Lipzen A."/>
            <person name="Lutzoni F."/>
            <person name="Magnuson J."/>
            <person name="Mondo S."/>
            <person name="Nolan M."/>
            <person name="Ohm R."/>
            <person name="Pangilinan J."/>
            <person name="Park H.-J."/>
            <person name="Ramirez L."/>
            <person name="Alfaro M."/>
            <person name="Sun H."/>
            <person name="Tritt A."/>
            <person name="Yoshinaga Y."/>
            <person name="Zwiers L.-H."/>
            <person name="Turgeon B."/>
            <person name="Goodwin S."/>
            <person name="Spatafora J."/>
            <person name="Crous P."/>
            <person name="Grigoriev I."/>
        </authorList>
    </citation>
    <scope>NUCLEOTIDE SEQUENCE</scope>
    <source>
        <strain evidence="1">ATCC 200398</strain>
    </source>
</reference>
<dbReference type="EMBL" id="MU003498">
    <property type="protein sequence ID" value="KAF2474179.1"/>
    <property type="molecule type" value="Genomic_DNA"/>
</dbReference>
<dbReference type="Proteomes" id="UP000799755">
    <property type="component" value="Unassembled WGS sequence"/>
</dbReference>
<evidence type="ECO:0000313" key="1">
    <source>
        <dbReference type="EMBL" id="KAF2474179.1"/>
    </source>
</evidence>
<accession>A0ACB6R4J5</accession>
<protein>
    <submittedName>
        <fullName evidence="1">Uncharacterized protein</fullName>
    </submittedName>
</protein>
<sequence length="220" mass="24398">MSQYVLKIYCSAISLFDRFQPRSCAASRLKINHPLQPQRRGLFRGLLTIALLTSAYLSSKMTALEAPYNSRGRDSFQPASTRKESPEAASQEPEAGGCNPHTTFRIDSEDSDRSLQLIVKQPAHAAGRDLAHVESSNRPYMTESDHPTPIPYNSVPVIPRNINTTSMAYYDNLAPSKIMHKNRRRNEAFGRDMHAAASMGLEATVKPGHTPVKCNNGITK</sequence>
<name>A0ACB6R4J5_9PLEO</name>
<comment type="caution">
    <text evidence="1">The sequence shown here is derived from an EMBL/GenBank/DDBJ whole genome shotgun (WGS) entry which is preliminary data.</text>
</comment>
<keyword evidence="2" id="KW-1185">Reference proteome</keyword>